<evidence type="ECO:0000313" key="9">
    <source>
        <dbReference type="Proteomes" id="UP001499878"/>
    </source>
</evidence>
<dbReference type="Pfam" id="PF13462">
    <property type="entry name" value="Thioredoxin_4"/>
    <property type="match status" value="1"/>
</dbReference>
<gene>
    <name evidence="8" type="ORF">GCM10023323_19300</name>
</gene>
<feature type="region of interest" description="Disordered" evidence="6">
    <location>
        <begin position="51"/>
        <end position="71"/>
    </location>
</feature>
<evidence type="ECO:0000256" key="5">
    <source>
        <dbReference type="ARBA" id="ARBA00023284"/>
    </source>
</evidence>
<dbReference type="InterPro" id="IPR013766">
    <property type="entry name" value="Thioredoxin_domain"/>
</dbReference>
<dbReference type="InterPro" id="IPR036249">
    <property type="entry name" value="Thioredoxin-like_sf"/>
</dbReference>
<protein>
    <recommendedName>
        <fullName evidence="7">Thioredoxin domain-containing protein</fullName>
    </recommendedName>
</protein>
<keyword evidence="9" id="KW-1185">Reference proteome</keyword>
<feature type="region of interest" description="Disordered" evidence="6">
    <location>
        <begin position="1"/>
        <end position="24"/>
    </location>
</feature>
<dbReference type="PANTHER" id="PTHR13887">
    <property type="entry name" value="GLUTATHIONE S-TRANSFERASE KAPPA"/>
    <property type="match status" value="1"/>
</dbReference>
<sequence length="267" mass="28365">MNAESRLPGKPGSKSAPGRSPLPRRRLRPALAALVLVASVVVSVVAFGGGGESDRPSGASASDAQSAAPPADPALLALARRESGDPYAVGKPDAPVVLIEYSDFQCPFCGRFARETKPELLRDYVEKGVLRIEWRHFPVFGAESEQAARASWAAGRQGRFWQFHDTAYAQPRERNKGDFAEKALLKMAGEAGIEDLDRFRADMASPAADAAVTRDIEEGYALGVSSTPAFLVNDRPILGAQPTDVFAEAIEAAEAAAEARAQGGTDE</sequence>
<dbReference type="InterPro" id="IPR012336">
    <property type="entry name" value="Thioredoxin-like_fold"/>
</dbReference>
<keyword evidence="3" id="KW-0560">Oxidoreductase</keyword>
<feature type="domain" description="Thioredoxin" evidence="7">
    <location>
        <begin position="68"/>
        <end position="255"/>
    </location>
</feature>
<dbReference type="RefSeq" id="WP_345628588.1">
    <property type="nucleotide sequence ID" value="NZ_BAABJR010000004.1"/>
</dbReference>
<dbReference type="SUPFAM" id="SSF52833">
    <property type="entry name" value="Thioredoxin-like"/>
    <property type="match status" value="1"/>
</dbReference>
<keyword evidence="5" id="KW-0676">Redox-active center</keyword>
<evidence type="ECO:0000256" key="6">
    <source>
        <dbReference type="SAM" id="MobiDB-lite"/>
    </source>
</evidence>
<dbReference type="PANTHER" id="PTHR13887:SF14">
    <property type="entry name" value="DISULFIDE BOND FORMATION PROTEIN D"/>
    <property type="match status" value="1"/>
</dbReference>
<proteinExistence type="inferred from homology"/>
<dbReference type="EMBL" id="BAABJR010000004">
    <property type="protein sequence ID" value="GAA5206703.1"/>
    <property type="molecule type" value="Genomic_DNA"/>
</dbReference>
<evidence type="ECO:0000256" key="3">
    <source>
        <dbReference type="ARBA" id="ARBA00023002"/>
    </source>
</evidence>
<evidence type="ECO:0000256" key="4">
    <source>
        <dbReference type="ARBA" id="ARBA00023157"/>
    </source>
</evidence>
<evidence type="ECO:0000256" key="1">
    <source>
        <dbReference type="ARBA" id="ARBA00005791"/>
    </source>
</evidence>
<feature type="compositionally biased region" description="Low complexity" evidence="6">
    <location>
        <begin position="59"/>
        <end position="71"/>
    </location>
</feature>
<evidence type="ECO:0000259" key="7">
    <source>
        <dbReference type="PROSITE" id="PS51352"/>
    </source>
</evidence>
<comment type="similarity">
    <text evidence="1">Belongs to the thioredoxin family. DsbA subfamily.</text>
</comment>
<reference evidence="9" key="1">
    <citation type="journal article" date="2019" name="Int. J. Syst. Evol. Microbiol.">
        <title>The Global Catalogue of Microorganisms (GCM) 10K type strain sequencing project: providing services to taxonomists for standard genome sequencing and annotation.</title>
        <authorList>
            <consortium name="The Broad Institute Genomics Platform"/>
            <consortium name="The Broad Institute Genome Sequencing Center for Infectious Disease"/>
            <person name="Wu L."/>
            <person name="Ma J."/>
        </authorList>
    </citation>
    <scope>NUCLEOTIDE SEQUENCE [LARGE SCALE GENOMIC DNA]</scope>
    <source>
        <strain evidence="9">JCM 18306</strain>
    </source>
</reference>
<comment type="caution">
    <text evidence="8">The sequence shown here is derived from an EMBL/GenBank/DDBJ whole genome shotgun (WGS) entry which is preliminary data.</text>
</comment>
<evidence type="ECO:0000256" key="2">
    <source>
        <dbReference type="ARBA" id="ARBA00022729"/>
    </source>
</evidence>
<accession>A0ABP9T145</accession>
<dbReference type="Gene3D" id="3.40.30.10">
    <property type="entry name" value="Glutaredoxin"/>
    <property type="match status" value="1"/>
</dbReference>
<keyword evidence="2" id="KW-0732">Signal</keyword>
<keyword evidence="4" id="KW-1015">Disulfide bond</keyword>
<organism evidence="8 9">
    <name type="scientific">Streptomyces thinghirensis</name>
    <dbReference type="NCBI Taxonomy" id="551547"/>
    <lineage>
        <taxon>Bacteria</taxon>
        <taxon>Bacillati</taxon>
        <taxon>Actinomycetota</taxon>
        <taxon>Actinomycetes</taxon>
        <taxon>Kitasatosporales</taxon>
        <taxon>Streptomycetaceae</taxon>
        <taxon>Streptomyces</taxon>
    </lineage>
</organism>
<dbReference type="PROSITE" id="PS51352">
    <property type="entry name" value="THIOREDOXIN_2"/>
    <property type="match status" value="1"/>
</dbReference>
<evidence type="ECO:0000313" key="8">
    <source>
        <dbReference type="EMBL" id="GAA5206703.1"/>
    </source>
</evidence>
<dbReference type="Proteomes" id="UP001499878">
    <property type="component" value="Unassembled WGS sequence"/>
</dbReference>
<name>A0ABP9T145_9ACTN</name>